<dbReference type="InParanoid" id="A0A482WQA4"/>
<reference evidence="2 3" key="1">
    <citation type="journal article" date="2017" name="Gigascience">
        <title>Genome sequence of the small brown planthopper, Laodelphax striatellus.</title>
        <authorList>
            <person name="Zhu J."/>
            <person name="Jiang F."/>
            <person name="Wang X."/>
            <person name="Yang P."/>
            <person name="Bao Y."/>
            <person name="Zhao W."/>
            <person name="Wang W."/>
            <person name="Lu H."/>
            <person name="Wang Q."/>
            <person name="Cui N."/>
            <person name="Li J."/>
            <person name="Chen X."/>
            <person name="Luo L."/>
            <person name="Yu J."/>
            <person name="Kang L."/>
            <person name="Cui F."/>
        </authorList>
    </citation>
    <scope>NUCLEOTIDE SEQUENCE [LARGE SCALE GENOMIC DNA]</scope>
    <source>
        <strain evidence="2">Lst14</strain>
    </source>
</reference>
<evidence type="ECO:0000256" key="1">
    <source>
        <dbReference type="SAM" id="MobiDB-lite"/>
    </source>
</evidence>
<comment type="caution">
    <text evidence="2">The sequence shown here is derived from an EMBL/GenBank/DDBJ whole genome shotgun (WGS) entry which is preliminary data.</text>
</comment>
<gene>
    <name evidence="2" type="ORF">LSTR_LSTR009205</name>
</gene>
<dbReference type="EMBL" id="QKKF02027490">
    <property type="protein sequence ID" value="RZF35789.1"/>
    <property type="molecule type" value="Genomic_DNA"/>
</dbReference>
<organism evidence="2 3">
    <name type="scientific">Laodelphax striatellus</name>
    <name type="common">Small brown planthopper</name>
    <name type="synonym">Delphax striatella</name>
    <dbReference type="NCBI Taxonomy" id="195883"/>
    <lineage>
        <taxon>Eukaryota</taxon>
        <taxon>Metazoa</taxon>
        <taxon>Ecdysozoa</taxon>
        <taxon>Arthropoda</taxon>
        <taxon>Hexapoda</taxon>
        <taxon>Insecta</taxon>
        <taxon>Pterygota</taxon>
        <taxon>Neoptera</taxon>
        <taxon>Paraneoptera</taxon>
        <taxon>Hemiptera</taxon>
        <taxon>Auchenorrhyncha</taxon>
        <taxon>Fulgoroidea</taxon>
        <taxon>Delphacidae</taxon>
        <taxon>Criomorphinae</taxon>
        <taxon>Laodelphax</taxon>
    </lineage>
</organism>
<protein>
    <submittedName>
        <fullName evidence="2">Uncharacterized protein</fullName>
    </submittedName>
</protein>
<evidence type="ECO:0000313" key="3">
    <source>
        <dbReference type="Proteomes" id="UP000291343"/>
    </source>
</evidence>
<dbReference type="Proteomes" id="UP000291343">
    <property type="component" value="Unassembled WGS sequence"/>
</dbReference>
<dbReference type="AlphaFoldDB" id="A0A482WQA4"/>
<sequence>MKTDHKGFRRLLLFRRCILIPLTGNEVWITFFEDIQARTTMVKFISRLVVLRLGAPRFAAMKRLFRRSGAACGYHSKPQPNPGSSRGKCPRKKTREST</sequence>
<accession>A0A482WQA4</accession>
<feature type="compositionally biased region" description="Basic residues" evidence="1">
    <location>
        <begin position="88"/>
        <end position="98"/>
    </location>
</feature>
<evidence type="ECO:0000313" key="2">
    <source>
        <dbReference type="EMBL" id="RZF35789.1"/>
    </source>
</evidence>
<feature type="region of interest" description="Disordered" evidence="1">
    <location>
        <begin position="72"/>
        <end position="98"/>
    </location>
</feature>
<keyword evidence="3" id="KW-1185">Reference proteome</keyword>
<proteinExistence type="predicted"/>
<name>A0A482WQA4_LAOST</name>